<evidence type="ECO:0000256" key="4">
    <source>
        <dbReference type="ARBA" id="ARBA00022753"/>
    </source>
</evidence>
<proteinExistence type="predicted"/>
<keyword evidence="8" id="KW-1185">Reference proteome</keyword>
<evidence type="ECO:0000256" key="5">
    <source>
        <dbReference type="ARBA" id="ARBA00023329"/>
    </source>
</evidence>
<dbReference type="GO" id="GO:0006886">
    <property type="term" value="P:intracellular protein transport"/>
    <property type="evidence" value="ECO:0007669"/>
    <property type="project" value="InterPro"/>
</dbReference>
<feature type="domain" description="Vps16 C-terminal" evidence="6">
    <location>
        <begin position="112"/>
        <end position="239"/>
    </location>
</feature>
<sequence>MDGDDYWNTSLNKSFSFDDDIDQKFLDDNVSEISNVSSSGAISLNLIINDSDLQMILEDQMITEPIFPKVSLEEEIKILRRKLQESQYCPIPITINKLLLGKPCSLSIYKSLNEKEDLLDKAILCGNGDAILRIVLFLKNSLKTSLFNQILETRPIAVDHYVNYLNTTMRIGEASEILKIMGRNQEAAMIQFKASVSSKNVITKLEKLKNIRELFDQPCCNPFLSQQLSNFITLLELQINERLYFHPHDIMEKSVIETLYYCCQKFQKWSDPSFNSSTNPFKLAINYAITPSQFEWVAINERGKSQAWRDIEGLFQKKSVIKKKSFTIHIPLELAIIRLYNLRAPQAVLNSFLQHVDDPERRLTLSKKVGAINSIVESLTALKDKQALEDFKETLASGTAEYFYTEKAIINLSNTKSLLGIRKNSNATS</sequence>
<dbReference type="EMBL" id="CVRI01000057">
    <property type="protein sequence ID" value="CRL02263.1"/>
    <property type="molecule type" value="Genomic_DNA"/>
</dbReference>
<accession>A0A1J1IPW7</accession>
<dbReference type="InterPro" id="IPR040057">
    <property type="entry name" value="Spe-39"/>
</dbReference>
<dbReference type="PANTHER" id="PTHR13364:SF6">
    <property type="entry name" value="SPERMATOGENESIS-DEFECTIVE PROTEIN 39 HOMOLOG"/>
    <property type="match status" value="1"/>
</dbReference>
<dbReference type="GO" id="GO:0005769">
    <property type="term" value="C:early endosome"/>
    <property type="evidence" value="ECO:0007669"/>
    <property type="project" value="UniProtKB-SubCell"/>
</dbReference>
<evidence type="ECO:0000256" key="1">
    <source>
        <dbReference type="ARBA" id="ARBA00004412"/>
    </source>
</evidence>
<dbReference type="STRING" id="568069.A0A1J1IPW7"/>
<keyword evidence="4" id="KW-0967">Endosome</keyword>
<evidence type="ECO:0000313" key="7">
    <source>
        <dbReference type="EMBL" id="CRL02263.1"/>
    </source>
</evidence>
<dbReference type="AlphaFoldDB" id="A0A1J1IPW7"/>
<evidence type="ECO:0000256" key="3">
    <source>
        <dbReference type="ARBA" id="ARBA00004603"/>
    </source>
</evidence>
<dbReference type="PANTHER" id="PTHR13364">
    <property type="entry name" value="DEFECTIVE SPERMATOGENESIS PROTEIN 39"/>
    <property type="match status" value="1"/>
</dbReference>
<evidence type="ECO:0000256" key="2">
    <source>
        <dbReference type="ARBA" id="ARBA00004541"/>
    </source>
</evidence>
<reference evidence="7 8" key="1">
    <citation type="submission" date="2015-04" db="EMBL/GenBank/DDBJ databases">
        <authorList>
            <person name="Syromyatnikov M.Y."/>
            <person name="Popov V.N."/>
        </authorList>
    </citation>
    <scope>NUCLEOTIDE SEQUENCE [LARGE SCALE GENOMIC DNA]</scope>
</reference>
<dbReference type="OrthoDB" id="9977282at2759"/>
<dbReference type="InterPro" id="IPR006925">
    <property type="entry name" value="Vps16_C"/>
</dbReference>
<dbReference type="GO" id="GO:0005770">
    <property type="term" value="C:late endosome"/>
    <property type="evidence" value="ECO:0007669"/>
    <property type="project" value="UniProtKB-SubCell"/>
</dbReference>
<keyword evidence="5" id="KW-0968">Cytoplasmic vesicle</keyword>
<evidence type="ECO:0000259" key="6">
    <source>
        <dbReference type="Pfam" id="PF04840"/>
    </source>
</evidence>
<organism evidence="7 8">
    <name type="scientific">Clunio marinus</name>
    <dbReference type="NCBI Taxonomy" id="568069"/>
    <lineage>
        <taxon>Eukaryota</taxon>
        <taxon>Metazoa</taxon>
        <taxon>Ecdysozoa</taxon>
        <taxon>Arthropoda</taxon>
        <taxon>Hexapoda</taxon>
        <taxon>Insecta</taxon>
        <taxon>Pterygota</taxon>
        <taxon>Neoptera</taxon>
        <taxon>Endopterygota</taxon>
        <taxon>Diptera</taxon>
        <taxon>Nematocera</taxon>
        <taxon>Chironomoidea</taxon>
        <taxon>Chironomidae</taxon>
        <taxon>Clunio</taxon>
    </lineage>
</organism>
<gene>
    <name evidence="7" type="ORF">CLUMA_CG015191</name>
</gene>
<comment type="subcellular location">
    <subcellularLocation>
        <location evidence="2">Cytoplasmic vesicle</location>
    </subcellularLocation>
    <subcellularLocation>
        <location evidence="1">Early endosome</location>
    </subcellularLocation>
    <subcellularLocation>
        <location evidence="3">Late endosome</location>
    </subcellularLocation>
</comment>
<evidence type="ECO:0000313" key="8">
    <source>
        <dbReference type="Proteomes" id="UP000183832"/>
    </source>
</evidence>
<dbReference type="Proteomes" id="UP000183832">
    <property type="component" value="Unassembled WGS sequence"/>
</dbReference>
<name>A0A1J1IPW7_9DIPT</name>
<protein>
    <submittedName>
        <fullName evidence="7">CLUMA_CG015191, isoform A</fullName>
    </submittedName>
</protein>
<dbReference type="Pfam" id="PF04840">
    <property type="entry name" value="Vps16_C"/>
    <property type="match status" value="1"/>
</dbReference>
<dbReference type="GO" id="GO:0007034">
    <property type="term" value="P:vacuolar transport"/>
    <property type="evidence" value="ECO:0007669"/>
    <property type="project" value="TreeGrafter"/>
</dbReference>